<name>A0A9X1YD19_9PROT</name>
<feature type="transmembrane region" description="Helical" evidence="1">
    <location>
        <begin position="247"/>
        <end position="264"/>
    </location>
</feature>
<dbReference type="EMBL" id="JALPRX010000156">
    <property type="protein sequence ID" value="MCK8787911.1"/>
    <property type="molecule type" value="Genomic_DNA"/>
</dbReference>
<organism evidence="2 3">
    <name type="scientific">Roseomonas acroporae</name>
    <dbReference type="NCBI Taxonomy" id="2937791"/>
    <lineage>
        <taxon>Bacteria</taxon>
        <taxon>Pseudomonadati</taxon>
        <taxon>Pseudomonadota</taxon>
        <taxon>Alphaproteobacteria</taxon>
        <taxon>Acetobacterales</taxon>
        <taxon>Roseomonadaceae</taxon>
        <taxon>Roseomonas</taxon>
    </lineage>
</organism>
<keyword evidence="1" id="KW-0812">Transmembrane</keyword>
<feature type="transmembrane region" description="Helical" evidence="1">
    <location>
        <begin position="115"/>
        <end position="146"/>
    </location>
</feature>
<keyword evidence="1" id="KW-0472">Membrane</keyword>
<keyword evidence="1" id="KW-1133">Transmembrane helix</keyword>
<accession>A0A9X1YD19</accession>
<evidence type="ECO:0000313" key="2">
    <source>
        <dbReference type="EMBL" id="MCK8787911.1"/>
    </source>
</evidence>
<feature type="transmembrane region" description="Helical" evidence="1">
    <location>
        <begin position="82"/>
        <end position="103"/>
    </location>
</feature>
<proteinExistence type="predicted"/>
<feature type="transmembrane region" description="Helical" evidence="1">
    <location>
        <begin position="271"/>
        <end position="287"/>
    </location>
</feature>
<evidence type="ECO:0000313" key="3">
    <source>
        <dbReference type="Proteomes" id="UP001139516"/>
    </source>
</evidence>
<feature type="transmembrane region" description="Helical" evidence="1">
    <location>
        <begin position="9"/>
        <end position="29"/>
    </location>
</feature>
<feature type="transmembrane region" description="Helical" evidence="1">
    <location>
        <begin position="166"/>
        <end position="184"/>
    </location>
</feature>
<sequence length="373" mass="40673">MKALRRVEALLFDTSPASFLLLLFGVMLLRTGVWLMPNLDLGALVARNPFANPFPDPESHYLLGNWLGPFLAWTLRFHRPTFFFALHAAFGLAFTALFVALAFRRFPPREARVALILFAALPVSATAWFWIGPDGLTLLLLLAALALARRPPAVGLVGVALGMQHFEQGCLAAAGLLAATLLARRQGIATLCGPRAALALLAGVVLGKAGLHGILAWNGVAVRSGRLDWLAAHLGECLRQFLLHPHVVLWSVLGPGWLVALRYADLGRRSLPFFLPLGALLLLLPLAGDQTRVLAVVTFPLVAVFWLLDGSFLARTARAEAAGLFVVWAVTPWSWAWGGTPRWSALPYDFALVLNRLFGWFAVPPNPLPWPFQ</sequence>
<dbReference type="RefSeq" id="WP_248669957.1">
    <property type="nucleotide sequence ID" value="NZ_JALPRX010000156.1"/>
</dbReference>
<reference evidence="2" key="1">
    <citation type="submission" date="2022-04" db="EMBL/GenBank/DDBJ databases">
        <title>Roseomonas acroporae sp. nov., isolated from coral Acropora digitifera.</title>
        <authorList>
            <person name="Sun H."/>
        </authorList>
    </citation>
    <scope>NUCLEOTIDE SEQUENCE</scope>
    <source>
        <strain evidence="2">NAR14</strain>
    </source>
</reference>
<dbReference type="AlphaFoldDB" id="A0A9X1YD19"/>
<protein>
    <submittedName>
        <fullName evidence="2">Uncharacterized protein</fullName>
    </submittedName>
</protein>
<feature type="transmembrane region" description="Helical" evidence="1">
    <location>
        <begin position="293"/>
        <end position="314"/>
    </location>
</feature>
<evidence type="ECO:0000256" key="1">
    <source>
        <dbReference type="SAM" id="Phobius"/>
    </source>
</evidence>
<comment type="caution">
    <text evidence="2">The sequence shown here is derived from an EMBL/GenBank/DDBJ whole genome shotgun (WGS) entry which is preliminary data.</text>
</comment>
<gene>
    <name evidence="2" type="ORF">M0638_26505</name>
</gene>
<dbReference type="Proteomes" id="UP001139516">
    <property type="component" value="Unassembled WGS sequence"/>
</dbReference>
<feature type="transmembrane region" description="Helical" evidence="1">
    <location>
        <begin position="196"/>
        <end position="217"/>
    </location>
</feature>
<keyword evidence="3" id="KW-1185">Reference proteome</keyword>
<feature type="transmembrane region" description="Helical" evidence="1">
    <location>
        <begin position="321"/>
        <end position="338"/>
    </location>
</feature>